<name>A0A1H0SFL0_9HYPH</name>
<dbReference type="Gene3D" id="3.30.420.240">
    <property type="match status" value="1"/>
</dbReference>
<dbReference type="EMBL" id="FNJC01000004">
    <property type="protein sequence ID" value="SDP40299.1"/>
    <property type="molecule type" value="Genomic_DNA"/>
</dbReference>
<dbReference type="Pfam" id="PF03354">
    <property type="entry name" value="TerL_ATPase"/>
    <property type="match status" value="1"/>
</dbReference>
<dbReference type="InterPro" id="IPR027417">
    <property type="entry name" value="P-loop_NTPase"/>
</dbReference>
<dbReference type="InterPro" id="IPR046462">
    <property type="entry name" value="TerL_nuclease"/>
</dbReference>
<protein>
    <submittedName>
        <fullName evidence="3">Phage terminase-like protein, large subunit, contains N-terminal HTH domain</fullName>
    </submittedName>
</protein>
<dbReference type="PANTHER" id="PTHR41287">
    <property type="match status" value="1"/>
</dbReference>
<comment type="caution">
    <text evidence="3">The sequence shown here is derived from an EMBL/GenBank/DDBJ whole genome shotgun (WGS) entry which is preliminary data.</text>
</comment>
<gene>
    <name evidence="3" type="ORF">SAMN04488061_2869</name>
</gene>
<dbReference type="Gene3D" id="3.40.50.300">
    <property type="entry name" value="P-loop containing nucleotide triphosphate hydrolases"/>
    <property type="match status" value="1"/>
</dbReference>
<dbReference type="InterPro" id="IPR005021">
    <property type="entry name" value="Terminase_largesu-like"/>
</dbReference>
<sequence>MRKKTQTKRTSSSTTKPADRVTAYAKAVLSGKVIAGPHVRNACRRHLDDLKRKDIQFDCVSADRALRFFETKLRLSEGQFEGRPFQAHPSQAFIIGSVFGWKKRDGTRRFRRAYIEQGKGNGKSPLAGGIGLYCLTADGEAGAEIYSAGATKDQAGILFRDAAKMVRRSPDLAKRLKIAGPEGKEYNISYLAKGSFFRPVSRETKRTGSGPRPHAALVDELHEHADAGIIEILERGFKFRRQPLLLMITNSGSDRNSACWVEHEHAVRVAAGNRDAKDDDAHYLGEIIDDTTFSFVCSLDPGDDPLNDPTCWPKANPLLNVTITEEYLAGVVAQAKDIPAKLNGILRLHFCVWTDAQTAWMTRAALEPVIAEFDPADHYGKYVSVGVDLSQNKDITALAFAVQTGTVTEGIHTGKPIFDAWVQAFTPGDTVQARELRDKAPYSHWVREGFLNAPKGSSISYRHVAQALAEVAHDYTVQCVAYDRYAFKRGLEPECDELGLSIEYVEHPQGGTKKGKPNEAMIDAAKMAGRDPEGLWMPMSVRQLEDLITEGRIRIHANPVLISAMVSAVTDEDRWGNYWLAKERAVNKIDCAVALAMAIGAAHAYEGAPVKLDDFLAKPVMVI</sequence>
<dbReference type="Pfam" id="PF20441">
    <property type="entry name" value="TerL_nuclease"/>
    <property type="match status" value="2"/>
</dbReference>
<accession>A0A1H0SFL0</accession>
<organism evidence="3 4">
    <name type="scientific">Filomicrobium insigne</name>
    <dbReference type="NCBI Taxonomy" id="418854"/>
    <lineage>
        <taxon>Bacteria</taxon>
        <taxon>Pseudomonadati</taxon>
        <taxon>Pseudomonadota</taxon>
        <taxon>Alphaproteobacteria</taxon>
        <taxon>Hyphomicrobiales</taxon>
        <taxon>Hyphomicrobiaceae</taxon>
        <taxon>Filomicrobium</taxon>
    </lineage>
</organism>
<dbReference type="PANTHER" id="PTHR41287:SF1">
    <property type="entry name" value="PROTEIN YMFN"/>
    <property type="match status" value="1"/>
</dbReference>
<keyword evidence="4" id="KW-1185">Reference proteome</keyword>
<evidence type="ECO:0000259" key="1">
    <source>
        <dbReference type="Pfam" id="PF03354"/>
    </source>
</evidence>
<evidence type="ECO:0000259" key="2">
    <source>
        <dbReference type="Pfam" id="PF20441"/>
    </source>
</evidence>
<evidence type="ECO:0000313" key="4">
    <source>
        <dbReference type="Proteomes" id="UP000198795"/>
    </source>
</evidence>
<feature type="domain" description="Terminase large subunit-like ATPase" evidence="1">
    <location>
        <begin position="91"/>
        <end position="265"/>
    </location>
</feature>
<reference evidence="3 4" key="1">
    <citation type="submission" date="2016-10" db="EMBL/GenBank/DDBJ databases">
        <authorList>
            <person name="Varghese N."/>
            <person name="Submissions S."/>
        </authorList>
    </citation>
    <scope>NUCLEOTIDE SEQUENCE [LARGE SCALE GENOMIC DNA]</scope>
    <source>
        <strain evidence="3 4">CGMCC 1.6497</strain>
    </source>
</reference>
<dbReference type="InterPro" id="IPR046461">
    <property type="entry name" value="TerL_ATPase"/>
</dbReference>
<proteinExistence type="predicted"/>
<dbReference type="RefSeq" id="WP_210184042.1">
    <property type="nucleotide sequence ID" value="NZ_FNJC01000004.1"/>
</dbReference>
<feature type="domain" description="Terminase large subunit-like endonuclease" evidence="2">
    <location>
        <begin position="539"/>
        <end position="606"/>
    </location>
</feature>
<evidence type="ECO:0000313" key="3">
    <source>
        <dbReference type="EMBL" id="SDP40299.1"/>
    </source>
</evidence>
<dbReference type="Proteomes" id="UP000198795">
    <property type="component" value="Unassembled WGS sequence"/>
</dbReference>
<feature type="domain" description="Terminase large subunit-like endonuclease" evidence="2">
    <location>
        <begin position="287"/>
        <end position="513"/>
    </location>
</feature>